<proteinExistence type="predicted"/>
<reference evidence="1 2" key="1">
    <citation type="submission" date="2023-06" db="EMBL/GenBank/DDBJ databases">
        <title>Nosocomial Elizabethkingia miricola genome.</title>
        <authorList>
            <person name="Morgado S."/>
            <person name="Fonseca E."/>
            <person name="Freitas F."/>
            <person name="Vicente A.C."/>
        </authorList>
    </citation>
    <scope>NUCLEOTIDE SEQUENCE [LARGE SCALE GENOMIC DNA]</scope>
    <source>
        <strain evidence="1 2">EM15</strain>
    </source>
</reference>
<dbReference type="AlphaFoldDB" id="A0ABD5B4J5"/>
<dbReference type="RefSeq" id="WP_161583424.1">
    <property type="nucleotide sequence ID" value="NZ_CP040516.1"/>
</dbReference>
<comment type="caution">
    <text evidence="1">The sequence shown here is derived from an EMBL/GenBank/DDBJ whole genome shotgun (WGS) entry which is preliminary data.</text>
</comment>
<name>A0ABD5B4J5_ELIMR</name>
<accession>A0ABD5B4J5</accession>
<gene>
    <name evidence="1" type="ORF">QT385_06740</name>
</gene>
<dbReference type="EMBL" id="JAUCQJ010000002">
    <property type="protein sequence ID" value="MDQ8748327.1"/>
    <property type="molecule type" value="Genomic_DNA"/>
</dbReference>
<dbReference type="Proteomes" id="UP001239265">
    <property type="component" value="Unassembled WGS sequence"/>
</dbReference>
<evidence type="ECO:0000313" key="1">
    <source>
        <dbReference type="EMBL" id="MDQ8748327.1"/>
    </source>
</evidence>
<organism evidence="1 2">
    <name type="scientific">Elizabethkingia miricola</name>
    <name type="common">Chryseobacterium miricola</name>
    <dbReference type="NCBI Taxonomy" id="172045"/>
    <lineage>
        <taxon>Bacteria</taxon>
        <taxon>Pseudomonadati</taxon>
        <taxon>Bacteroidota</taxon>
        <taxon>Flavobacteriia</taxon>
        <taxon>Flavobacteriales</taxon>
        <taxon>Weeksellaceae</taxon>
        <taxon>Elizabethkingia</taxon>
    </lineage>
</organism>
<protein>
    <submittedName>
        <fullName evidence="1">Uncharacterized protein</fullName>
    </submittedName>
</protein>
<sequence>MIEVLEKEHKFLNEKMNRIVEKGAYRIMIGNSFKNLILKQNIEIE</sequence>
<evidence type="ECO:0000313" key="2">
    <source>
        <dbReference type="Proteomes" id="UP001239265"/>
    </source>
</evidence>